<evidence type="ECO:0000313" key="3">
    <source>
        <dbReference type="EMBL" id="MHO04105.1"/>
    </source>
</evidence>
<dbReference type="InterPro" id="IPR012902">
    <property type="entry name" value="N_methyl_site"/>
</dbReference>
<keyword evidence="2" id="KW-0812">Transmembrane</keyword>
<dbReference type="Gene3D" id="3.30.700.10">
    <property type="entry name" value="Glycoprotein, Type 4 Pilin"/>
    <property type="match status" value="1"/>
</dbReference>
<dbReference type="InterPro" id="IPR045584">
    <property type="entry name" value="Pilin-like"/>
</dbReference>
<dbReference type="SUPFAM" id="SSF54523">
    <property type="entry name" value="Pili subunits"/>
    <property type="match status" value="1"/>
</dbReference>
<dbReference type="EMBL" id="RNRV01000009">
    <property type="protein sequence ID" value="MHO04105.1"/>
    <property type="molecule type" value="Genomic_DNA"/>
</dbReference>
<evidence type="ECO:0000256" key="1">
    <source>
        <dbReference type="ARBA" id="ARBA00004167"/>
    </source>
</evidence>
<organism evidence="3">
    <name type="scientific">Escherichia coli</name>
    <dbReference type="NCBI Taxonomy" id="562"/>
    <lineage>
        <taxon>Bacteria</taxon>
        <taxon>Pseudomonadati</taxon>
        <taxon>Pseudomonadota</taxon>
        <taxon>Gammaproteobacteria</taxon>
        <taxon>Enterobacterales</taxon>
        <taxon>Enterobacteriaceae</taxon>
        <taxon>Escherichia</taxon>
    </lineage>
</organism>
<protein>
    <submittedName>
        <fullName evidence="3">Type II secretion system protein</fullName>
    </submittedName>
</protein>
<keyword evidence="2" id="KW-0472">Membrane</keyword>
<dbReference type="GO" id="GO:0016020">
    <property type="term" value="C:membrane"/>
    <property type="evidence" value="ECO:0007669"/>
    <property type="project" value="UniProtKB-SubCell"/>
</dbReference>
<comment type="subcellular location">
    <subcellularLocation>
        <location evidence="1">Membrane</location>
        <topology evidence="1">Single-pass membrane protein</topology>
    </subcellularLocation>
</comment>
<reference evidence="3" key="1">
    <citation type="submission" date="2018-10" db="EMBL/GenBank/DDBJ databases">
        <authorList>
            <consortium name="NARMS: The National Antimicrobial Resistance Monitoring System"/>
        </authorList>
    </citation>
    <scope>NUCLEOTIDE SEQUENCE [LARGE SCALE GENOMIC DNA]</scope>
    <source>
        <strain evidence="3">CVM N17EC0388</strain>
    </source>
</reference>
<dbReference type="AlphaFoldDB" id="A0A3L0W528"/>
<keyword evidence="2" id="KW-1133">Transmembrane helix</keyword>
<feature type="transmembrane region" description="Helical" evidence="2">
    <location>
        <begin position="7"/>
        <end position="29"/>
    </location>
</feature>
<dbReference type="Pfam" id="PF07963">
    <property type="entry name" value="N_methyl"/>
    <property type="match status" value="1"/>
</dbReference>
<accession>A0A3L0W528</accession>
<proteinExistence type="predicted"/>
<comment type="caution">
    <text evidence="3">The sequence shown here is derived from an EMBL/GenBank/DDBJ whole genome shotgun (WGS) entry which is preliminary data.</text>
</comment>
<name>A0A3L0W528_ECOLX</name>
<sequence>MMKRSNLGFTLIELVLVIIVLGILAVTALPRFINIKDDALKSTVSTTAASFAGAVQLAHAGWAVKTKGEPLALYNFSGMGKQDLDINRFGWPAGTEEDQGSKGINEPYVPGQGSYISVSNQSDCRLLFQGLLDSSYKVASVDQDSDIKTSADYLSSEQPGNYIDEDGEPHSNCRYTLRASIGRFPAYPDGLSFDYNSVTGAVTHNFD</sequence>
<dbReference type="NCBIfam" id="TIGR02532">
    <property type="entry name" value="IV_pilin_GFxxxE"/>
    <property type="match status" value="1"/>
</dbReference>
<gene>
    <name evidence="3" type="ORF">D9F05_06925</name>
</gene>
<evidence type="ECO:0000256" key="2">
    <source>
        <dbReference type="SAM" id="Phobius"/>
    </source>
</evidence>